<dbReference type="KEGG" id="dhe:111597122"/>
<dbReference type="Pfam" id="PF00385">
    <property type="entry name" value="Chromo"/>
    <property type="match status" value="1"/>
</dbReference>
<sequence length="641" mass="71029">MSEGNRKYQMSAGSGKRKANDSPPDAALANNNAKKPKKKKGKAKQNEPEKWTHNVERILEKRYVSGRAQLLLKWVGYPIEESTWEPIENLSGDCMIMLADFEAALYSKQCQKPKHQAAEPTRSLNTSQSGSTESAKENKQQSCPVMTPQQPVNVFEAKHELQKRGEQSELQREQQRPQQKKQLQMHERELREQKERSQLLQKPPGREPQVRKEQSQLQTKSKMPKLCKDLMLSSDSSGNSSSSDSDSESSSGHSSSSSSGSGSGSNSSSSGGSSSSSSSESEEEIVKQPKPTPNPLPVPKPNPFFNNLNLPPKLNLSSDDDSDDEPPPPAPKPISVVDHNNIITNSIYARTSIESLKEQARKWHDRRAADRNDNVPVANATPPKQPSVPQTQRQVEIPKLSSVSPEIPKLRRQTMHSSGIEEVMEQMHESDPVEKPKVPSQERSRNKQPKSSRKSRFNSVGPLPCLDTSPKPNDNADKILNHLEVVNQRNTSRSPIIKELAVEHIKIVSPMPNSPIPIRLPSTPKTPEKSSISSRSSSSGGSSARSNKSARAPSSSSNSHARPMGNWDDALQLPARPQGIERGLALEKILKSFKMRGETYLVVKWKAISVLDAVSLSGVIELYPHIVIEYFEKLQLRCPLD</sequence>
<dbReference type="PROSITE" id="PS00598">
    <property type="entry name" value="CHROMO_1"/>
    <property type="match status" value="1"/>
</dbReference>
<organism evidence="5 6">
    <name type="scientific">Drosophila hydei</name>
    <name type="common">Fruit fly</name>
    <dbReference type="NCBI Taxonomy" id="7224"/>
    <lineage>
        <taxon>Eukaryota</taxon>
        <taxon>Metazoa</taxon>
        <taxon>Ecdysozoa</taxon>
        <taxon>Arthropoda</taxon>
        <taxon>Hexapoda</taxon>
        <taxon>Insecta</taxon>
        <taxon>Pterygota</taxon>
        <taxon>Neoptera</taxon>
        <taxon>Endopterygota</taxon>
        <taxon>Diptera</taxon>
        <taxon>Brachycera</taxon>
        <taxon>Muscomorpha</taxon>
        <taxon>Ephydroidea</taxon>
        <taxon>Drosophilidae</taxon>
        <taxon>Drosophila</taxon>
    </lineage>
</organism>
<feature type="compositionally biased region" description="Low complexity" evidence="3">
    <location>
        <begin position="233"/>
        <end position="279"/>
    </location>
</feature>
<feature type="compositionally biased region" description="Basic residues" evidence="3">
    <location>
        <begin position="446"/>
        <end position="456"/>
    </location>
</feature>
<feature type="compositionally biased region" description="Basic and acidic residues" evidence="3">
    <location>
        <begin position="425"/>
        <end position="445"/>
    </location>
</feature>
<feature type="compositionally biased region" description="Basic and acidic residues" evidence="3">
    <location>
        <begin position="357"/>
        <end position="373"/>
    </location>
</feature>
<feature type="compositionally biased region" description="Polar residues" evidence="3">
    <location>
        <begin position="122"/>
        <end position="133"/>
    </location>
</feature>
<protein>
    <submittedName>
        <fullName evidence="6">Uncharacterized protein DDB_G0271670</fullName>
    </submittedName>
</protein>
<dbReference type="CDD" id="cd00034">
    <property type="entry name" value="CSD"/>
    <property type="match status" value="1"/>
</dbReference>
<dbReference type="InterPro" id="IPR016197">
    <property type="entry name" value="Chromo-like_dom_sf"/>
</dbReference>
<evidence type="ECO:0000256" key="3">
    <source>
        <dbReference type="SAM" id="MobiDB-lite"/>
    </source>
</evidence>
<reference evidence="6" key="1">
    <citation type="submission" date="2025-08" db="UniProtKB">
        <authorList>
            <consortium name="RefSeq"/>
        </authorList>
    </citation>
    <scope>IDENTIFICATION</scope>
    <source>
        <strain evidence="6">15085-1641.00</strain>
        <tissue evidence="6">Whole body</tissue>
    </source>
</reference>
<feature type="compositionally biased region" description="Basic and acidic residues" evidence="3">
    <location>
        <begin position="204"/>
        <end position="214"/>
    </location>
</feature>
<proteinExistence type="predicted"/>
<evidence type="ECO:0000313" key="5">
    <source>
        <dbReference type="Proteomes" id="UP000504633"/>
    </source>
</evidence>
<keyword evidence="5" id="KW-1185">Reference proteome</keyword>
<feature type="compositionally biased region" description="Basic residues" evidence="3">
    <location>
        <begin position="34"/>
        <end position="43"/>
    </location>
</feature>
<dbReference type="GO" id="GO:0005634">
    <property type="term" value="C:nucleus"/>
    <property type="evidence" value="ECO:0007669"/>
    <property type="project" value="UniProtKB-SubCell"/>
</dbReference>
<feature type="compositionally biased region" description="Basic and acidic residues" evidence="3">
    <location>
        <begin position="160"/>
        <end position="175"/>
    </location>
</feature>
<feature type="compositionally biased region" description="Low complexity" evidence="3">
    <location>
        <begin position="529"/>
        <end position="563"/>
    </location>
</feature>
<dbReference type="RefSeq" id="XP_030081922.1">
    <property type="nucleotide sequence ID" value="XM_030226062.1"/>
</dbReference>
<dbReference type="SMART" id="SM00298">
    <property type="entry name" value="CHROMO"/>
    <property type="match status" value="1"/>
</dbReference>
<dbReference type="PANTHER" id="PTHR22812">
    <property type="entry name" value="CHROMOBOX PROTEIN"/>
    <property type="match status" value="1"/>
</dbReference>
<evidence type="ECO:0000313" key="6">
    <source>
        <dbReference type="RefSeq" id="XP_030081922.1"/>
    </source>
</evidence>
<feature type="region of interest" description="Disordered" evidence="3">
    <location>
        <begin position="510"/>
        <end position="571"/>
    </location>
</feature>
<evidence type="ECO:0000256" key="1">
    <source>
        <dbReference type="ARBA" id="ARBA00004123"/>
    </source>
</evidence>
<feature type="region of interest" description="Disordered" evidence="3">
    <location>
        <begin position="160"/>
        <end position="338"/>
    </location>
</feature>
<dbReference type="Gene3D" id="2.40.50.40">
    <property type="match status" value="2"/>
</dbReference>
<dbReference type="OrthoDB" id="1918685at2759"/>
<dbReference type="GO" id="GO:0000792">
    <property type="term" value="C:heterochromatin"/>
    <property type="evidence" value="ECO:0007669"/>
    <property type="project" value="UniProtKB-ARBA"/>
</dbReference>
<evidence type="ECO:0000256" key="2">
    <source>
        <dbReference type="ARBA" id="ARBA00023242"/>
    </source>
</evidence>
<evidence type="ECO:0000259" key="4">
    <source>
        <dbReference type="PROSITE" id="PS50013"/>
    </source>
</evidence>
<dbReference type="Proteomes" id="UP000504633">
    <property type="component" value="Unplaced"/>
</dbReference>
<name>A0A6J2T0B3_DROHY</name>
<feature type="domain" description="Chromo" evidence="4">
    <location>
        <begin position="53"/>
        <end position="113"/>
    </location>
</feature>
<feature type="compositionally biased region" description="Pro residues" evidence="3">
    <location>
        <begin position="290"/>
        <end position="302"/>
    </location>
</feature>
<dbReference type="SUPFAM" id="SSF54160">
    <property type="entry name" value="Chromo domain-like"/>
    <property type="match status" value="2"/>
</dbReference>
<feature type="region of interest" description="Disordered" evidence="3">
    <location>
        <begin position="1"/>
        <end position="50"/>
    </location>
</feature>
<dbReference type="GeneID" id="111597122"/>
<dbReference type="InterPro" id="IPR008251">
    <property type="entry name" value="Chromo_shadow_dom"/>
</dbReference>
<dbReference type="PROSITE" id="PS50013">
    <property type="entry name" value="CHROMO_2"/>
    <property type="match status" value="1"/>
</dbReference>
<accession>A0A6J2T0B3</accession>
<dbReference type="OMA" id="MDPEYTW"/>
<feature type="compositionally biased region" description="Low complexity" evidence="3">
    <location>
        <begin position="303"/>
        <end position="317"/>
    </location>
</feature>
<dbReference type="InterPro" id="IPR000953">
    <property type="entry name" value="Chromo/chromo_shadow_dom"/>
</dbReference>
<keyword evidence="2" id="KW-0539">Nucleus</keyword>
<dbReference type="InterPro" id="IPR051219">
    <property type="entry name" value="Heterochromatin_chromo-domain"/>
</dbReference>
<dbReference type="InterPro" id="IPR023779">
    <property type="entry name" value="Chromodomain_CS"/>
</dbReference>
<comment type="subcellular location">
    <subcellularLocation>
        <location evidence="1">Nucleus</location>
    </subcellularLocation>
</comment>
<feature type="region of interest" description="Disordered" evidence="3">
    <location>
        <begin position="114"/>
        <end position="148"/>
    </location>
</feature>
<feature type="compositionally biased region" description="Basic and acidic residues" evidence="3">
    <location>
        <begin position="184"/>
        <end position="197"/>
    </location>
</feature>
<gene>
    <name evidence="6" type="primary">LOC111597122</name>
</gene>
<dbReference type="AlphaFoldDB" id="A0A6J2T0B3"/>
<dbReference type="Pfam" id="PF01393">
    <property type="entry name" value="Chromo_shadow"/>
    <property type="match status" value="1"/>
</dbReference>
<feature type="region of interest" description="Disordered" evidence="3">
    <location>
        <begin position="357"/>
        <end position="476"/>
    </location>
</feature>
<dbReference type="InterPro" id="IPR023780">
    <property type="entry name" value="Chromo_domain"/>
</dbReference>
<feature type="compositionally biased region" description="Low complexity" evidence="3">
    <location>
        <begin position="21"/>
        <end position="33"/>
    </location>
</feature>